<reference evidence="9" key="1">
    <citation type="journal article" date="2014" name="Front. Microbiol.">
        <title>High frequency of phylogenetically diverse reductive dehalogenase-homologous genes in deep subseafloor sedimentary metagenomes.</title>
        <authorList>
            <person name="Kawai M."/>
            <person name="Futagami T."/>
            <person name="Toyoda A."/>
            <person name="Takaki Y."/>
            <person name="Nishi S."/>
            <person name="Hori S."/>
            <person name="Arai W."/>
            <person name="Tsubouchi T."/>
            <person name="Morono Y."/>
            <person name="Uchiyama I."/>
            <person name="Ito T."/>
            <person name="Fujiyama A."/>
            <person name="Inagaki F."/>
            <person name="Takami H."/>
        </authorList>
    </citation>
    <scope>NUCLEOTIDE SEQUENCE</scope>
    <source>
        <strain evidence="9">Expedition CK06-06</strain>
    </source>
</reference>
<protein>
    <recommendedName>
        <fullName evidence="8">Major facilitator superfamily (MFS) profile domain-containing protein</fullName>
    </recommendedName>
</protein>
<feature type="transmembrane region" description="Helical" evidence="7">
    <location>
        <begin position="304"/>
        <end position="322"/>
    </location>
</feature>
<keyword evidence="6 7" id="KW-0472">Membrane</keyword>
<evidence type="ECO:0000256" key="3">
    <source>
        <dbReference type="ARBA" id="ARBA00022475"/>
    </source>
</evidence>
<dbReference type="EMBL" id="BART01000179">
    <property type="protein sequence ID" value="GAG66767.1"/>
    <property type="molecule type" value="Genomic_DNA"/>
</dbReference>
<evidence type="ECO:0000259" key="8">
    <source>
        <dbReference type="PROSITE" id="PS50850"/>
    </source>
</evidence>
<dbReference type="InterPro" id="IPR001958">
    <property type="entry name" value="Tet-R_TetA/multi-R_MdtG-like"/>
</dbReference>
<dbReference type="PROSITE" id="PS50850">
    <property type="entry name" value="MFS"/>
    <property type="match status" value="1"/>
</dbReference>
<dbReference type="PANTHER" id="PTHR23517:SF2">
    <property type="entry name" value="MULTIDRUG RESISTANCE PROTEIN MDTH"/>
    <property type="match status" value="1"/>
</dbReference>
<feature type="transmembrane region" description="Helical" evidence="7">
    <location>
        <begin position="52"/>
        <end position="72"/>
    </location>
</feature>
<dbReference type="InterPro" id="IPR020846">
    <property type="entry name" value="MFS_dom"/>
</dbReference>
<dbReference type="InterPro" id="IPR036259">
    <property type="entry name" value="MFS_trans_sf"/>
</dbReference>
<dbReference type="CDD" id="cd17329">
    <property type="entry name" value="MFS_MdtH_MDR_like"/>
    <property type="match status" value="1"/>
</dbReference>
<feature type="transmembrane region" description="Helical" evidence="7">
    <location>
        <begin position="176"/>
        <end position="197"/>
    </location>
</feature>
<feature type="transmembrane region" description="Helical" evidence="7">
    <location>
        <begin position="237"/>
        <end position="254"/>
    </location>
</feature>
<accession>X1A9Q1</accession>
<feature type="transmembrane region" description="Helical" evidence="7">
    <location>
        <begin position="84"/>
        <end position="104"/>
    </location>
</feature>
<evidence type="ECO:0000256" key="2">
    <source>
        <dbReference type="ARBA" id="ARBA00022448"/>
    </source>
</evidence>
<organism evidence="9">
    <name type="scientific">marine sediment metagenome</name>
    <dbReference type="NCBI Taxonomy" id="412755"/>
    <lineage>
        <taxon>unclassified sequences</taxon>
        <taxon>metagenomes</taxon>
        <taxon>ecological metagenomes</taxon>
    </lineage>
</organism>
<dbReference type="SUPFAM" id="SSF103473">
    <property type="entry name" value="MFS general substrate transporter"/>
    <property type="match status" value="1"/>
</dbReference>
<evidence type="ECO:0000256" key="1">
    <source>
        <dbReference type="ARBA" id="ARBA00004651"/>
    </source>
</evidence>
<dbReference type="GO" id="GO:0022857">
    <property type="term" value="F:transmembrane transporter activity"/>
    <property type="evidence" value="ECO:0007669"/>
    <property type="project" value="InterPro"/>
</dbReference>
<dbReference type="InterPro" id="IPR050171">
    <property type="entry name" value="MFS_Transporters"/>
</dbReference>
<dbReference type="PRINTS" id="PR01035">
    <property type="entry name" value="TCRTETA"/>
</dbReference>
<feature type="transmembrane region" description="Helical" evidence="7">
    <location>
        <begin position="328"/>
        <end position="350"/>
    </location>
</feature>
<dbReference type="Pfam" id="PF07690">
    <property type="entry name" value="MFS_1"/>
    <property type="match status" value="1"/>
</dbReference>
<feature type="transmembrane region" description="Helical" evidence="7">
    <location>
        <begin position="149"/>
        <end position="170"/>
    </location>
</feature>
<gene>
    <name evidence="9" type="ORF">S01H4_01071</name>
</gene>
<sequence length="426" mass="47155">MKNRVSKLITKINETIRSYPKQFWIIFGGSFISSIGSGLIFPFFALYVRKKFGLSMTGVGYTFAAFILPSILSQSIGGHLADKFGRKIIMLVSLLLSSLFLLGYGFVETITLWIFLTILDGLFGPMYNPASSAMIADIVDSSKRLQAYGLLRIIHNLGIVIGPVIGGLLIAKISYLILFIIAAITSFIYFFVILFFIKETKPEKQEVYKERLATLSNKEGNSNLLSEGYKKILNDRIFVYFCLVTILVSVVYSQMTTTFPVYMNENFGILEDKYGLIMALNASMVVLLQYPITRIISKYKKTTIMALGAFLYAIGFGSIGLSNSFLLFAINMAILTVGEMVIIPVNTSFVADISPEDMRGRYMGVLGIANMLGWGIGPIIGGLSIDKVGGNFIWLIIFILGLISSAGYLSLQKILPKKVKVNEINN</sequence>
<keyword evidence="2" id="KW-0813">Transport</keyword>
<name>X1A9Q1_9ZZZZ</name>
<evidence type="ECO:0000256" key="7">
    <source>
        <dbReference type="SAM" id="Phobius"/>
    </source>
</evidence>
<evidence type="ECO:0000256" key="6">
    <source>
        <dbReference type="ARBA" id="ARBA00023136"/>
    </source>
</evidence>
<proteinExistence type="predicted"/>
<dbReference type="GO" id="GO:0005886">
    <property type="term" value="C:plasma membrane"/>
    <property type="evidence" value="ECO:0007669"/>
    <property type="project" value="UniProtKB-SubCell"/>
</dbReference>
<dbReference type="PANTHER" id="PTHR23517">
    <property type="entry name" value="RESISTANCE PROTEIN MDTM, PUTATIVE-RELATED-RELATED"/>
    <property type="match status" value="1"/>
</dbReference>
<keyword evidence="5 7" id="KW-1133">Transmembrane helix</keyword>
<feature type="transmembrane region" description="Helical" evidence="7">
    <location>
        <begin position="392"/>
        <end position="411"/>
    </location>
</feature>
<feature type="transmembrane region" description="Helical" evidence="7">
    <location>
        <begin position="23"/>
        <end position="46"/>
    </location>
</feature>
<comment type="subcellular location">
    <subcellularLocation>
        <location evidence="1">Cell membrane</location>
        <topology evidence="1">Multi-pass membrane protein</topology>
    </subcellularLocation>
</comment>
<keyword evidence="4 7" id="KW-0812">Transmembrane</keyword>
<dbReference type="InterPro" id="IPR011701">
    <property type="entry name" value="MFS"/>
</dbReference>
<keyword evidence="3" id="KW-1003">Cell membrane</keyword>
<comment type="caution">
    <text evidence="9">The sequence shown here is derived from an EMBL/GenBank/DDBJ whole genome shotgun (WGS) entry which is preliminary data.</text>
</comment>
<feature type="transmembrane region" description="Helical" evidence="7">
    <location>
        <begin position="110"/>
        <end position="128"/>
    </location>
</feature>
<feature type="transmembrane region" description="Helical" evidence="7">
    <location>
        <begin position="274"/>
        <end position="292"/>
    </location>
</feature>
<evidence type="ECO:0000256" key="5">
    <source>
        <dbReference type="ARBA" id="ARBA00022989"/>
    </source>
</evidence>
<feature type="transmembrane region" description="Helical" evidence="7">
    <location>
        <begin position="362"/>
        <end position="380"/>
    </location>
</feature>
<feature type="domain" description="Major facilitator superfamily (MFS) profile" evidence="8">
    <location>
        <begin position="22"/>
        <end position="419"/>
    </location>
</feature>
<evidence type="ECO:0000256" key="4">
    <source>
        <dbReference type="ARBA" id="ARBA00022692"/>
    </source>
</evidence>
<dbReference type="AlphaFoldDB" id="X1A9Q1"/>
<dbReference type="Gene3D" id="1.20.1250.20">
    <property type="entry name" value="MFS general substrate transporter like domains"/>
    <property type="match status" value="1"/>
</dbReference>
<evidence type="ECO:0000313" key="9">
    <source>
        <dbReference type="EMBL" id="GAG66767.1"/>
    </source>
</evidence>